<dbReference type="EMBL" id="AP025943">
    <property type="protein sequence ID" value="BDL44010.1"/>
    <property type="molecule type" value="Genomic_DNA"/>
</dbReference>
<gene>
    <name evidence="2" type="ORF">Abiwalacus_15840</name>
</gene>
<sequence>MNGSINEYYCPWCGSVLPGEDVNLRTGLALCRSCGYTGKADDVKRAGFRVEKPSCITLDKCSMNGRRLVYRRFGWEGLALMVFAVVWDSALVSFLSNIFSSSIGNMHAAVLLLFLLPFVLAGIVVPAMGLLLLFGRMVVEVGRGHGTVFRGIGPVGWSWRFSFSGKETARVVEVKSSKGTVLQLVAVPQPGGKDFRFGWGNQDVQVAEYICAWLNRKSV</sequence>
<dbReference type="Proteomes" id="UP001062263">
    <property type="component" value="Chromosome"/>
</dbReference>
<accession>A0ABN6QKS9</accession>
<proteinExistence type="predicted"/>
<feature type="transmembrane region" description="Helical" evidence="1">
    <location>
        <begin position="108"/>
        <end position="134"/>
    </location>
</feature>
<keyword evidence="3" id="KW-1185">Reference proteome</keyword>
<keyword evidence="1" id="KW-1133">Transmembrane helix</keyword>
<organism evidence="2 3">
    <name type="scientific">Akkermansia biwaensis</name>
    <dbReference type="NCBI Taxonomy" id="2946555"/>
    <lineage>
        <taxon>Bacteria</taxon>
        <taxon>Pseudomonadati</taxon>
        <taxon>Verrucomicrobiota</taxon>
        <taxon>Verrucomicrobiia</taxon>
        <taxon>Verrucomicrobiales</taxon>
        <taxon>Akkermansiaceae</taxon>
        <taxon>Akkermansia</taxon>
    </lineage>
</organism>
<name>A0ABN6QKS9_9BACT</name>
<evidence type="ECO:0000313" key="3">
    <source>
        <dbReference type="Proteomes" id="UP001062263"/>
    </source>
</evidence>
<feature type="transmembrane region" description="Helical" evidence="1">
    <location>
        <begin position="73"/>
        <end position="96"/>
    </location>
</feature>
<reference evidence="2" key="1">
    <citation type="submission" date="2022-06" db="EMBL/GenBank/DDBJ databases">
        <title>Akkermansia biwalacus sp. nov., an anaerobic mucin-degrading bacterium isolated from human intestine.</title>
        <authorList>
            <person name="Kobayashi Y."/>
            <person name="Inoue S."/>
            <person name="Kawahara T."/>
            <person name="Kohda N."/>
        </authorList>
    </citation>
    <scope>NUCLEOTIDE SEQUENCE</scope>
    <source>
        <strain evidence="2">WON2089</strain>
    </source>
</reference>
<evidence type="ECO:0000256" key="1">
    <source>
        <dbReference type="SAM" id="Phobius"/>
    </source>
</evidence>
<keyword evidence="1" id="KW-0812">Transmembrane</keyword>
<protein>
    <submittedName>
        <fullName evidence="2">Uncharacterized protein</fullName>
    </submittedName>
</protein>
<keyword evidence="1" id="KW-0472">Membrane</keyword>
<evidence type="ECO:0000313" key="2">
    <source>
        <dbReference type="EMBL" id="BDL44010.1"/>
    </source>
</evidence>